<keyword evidence="7" id="KW-0732">Signal</keyword>
<dbReference type="VEuPathDB" id="AmoebaDB:EHI5A_069330"/>
<feature type="chain" id="PRO_5023850663" evidence="7">
    <location>
        <begin position="20"/>
        <end position="513"/>
    </location>
</feature>
<dbReference type="Gene3D" id="1.20.1420.30">
    <property type="entry name" value="NCX, central ion-binding region"/>
    <property type="match status" value="2"/>
</dbReference>
<accession>A0A5K1UHU4</accession>
<evidence type="ECO:0000256" key="1">
    <source>
        <dbReference type="ARBA" id="ARBA00004141"/>
    </source>
</evidence>
<feature type="transmembrane region" description="Helical" evidence="6">
    <location>
        <begin position="486"/>
        <end position="509"/>
    </location>
</feature>
<feature type="transmembrane region" description="Helical" evidence="6">
    <location>
        <begin position="325"/>
        <end position="342"/>
    </location>
</feature>
<dbReference type="VEuPathDB" id="AmoebaDB:KM1_081050"/>
<dbReference type="GO" id="GO:0016020">
    <property type="term" value="C:membrane"/>
    <property type="evidence" value="ECO:0007669"/>
    <property type="project" value="UniProtKB-SubCell"/>
</dbReference>
<evidence type="ECO:0000313" key="10">
    <source>
        <dbReference type="Proteomes" id="UP000078387"/>
    </source>
</evidence>
<feature type="domain" description="Sodium/calcium exchanger membrane region" evidence="8">
    <location>
        <begin position="64"/>
        <end position="204"/>
    </location>
</feature>
<comment type="caution">
    <text evidence="9">The sequence shown here is derived from an EMBL/GenBank/DDBJ whole genome shotgun (WGS) entry which is preliminary data.</text>
</comment>
<keyword evidence="5 6" id="KW-0472">Membrane</keyword>
<evidence type="ECO:0000256" key="5">
    <source>
        <dbReference type="ARBA" id="ARBA00023136"/>
    </source>
</evidence>
<feature type="transmembrane region" description="Helical" evidence="6">
    <location>
        <begin position="185"/>
        <end position="207"/>
    </location>
</feature>
<gene>
    <name evidence="9" type="ORF">CL6EHI_001770</name>
</gene>
<feature type="transmembrane region" description="Helical" evidence="6">
    <location>
        <begin position="428"/>
        <end position="446"/>
    </location>
</feature>
<evidence type="ECO:0000256" key="3">
    <source>
        <dbReference type="ARBA" id="ARBA00022692"/>
    </source>
</evidence>
<feature type="transmembrane region" description="Helical" evidence="6">
    <location>
        <begin position="55"/>
        <end position="75"/>
    </location>
</feature>
<evidence type="ECO:0000313" key="9">
    <source>
        <dbReference type="EMBL" id="GAT96699.1"/>
    </source>
</evidence>
<feature type="transmembrane region" description="Helical" evidence="6">
    <location>
        <begin position="133"/>
        <end position="150"/>
    </location>
</feature>
<organism evidence="9 10">
    <name type="scientific">Entamoeba histolytica</name>
    <dbReference type="NCBI Taxonomy" id="5759"/>
    <lineage>
        <taxon>Eukaryota</taxon>
        <taxon>Amoebozoa</taxon>
        <taxon>Evosea</taxon>
        <taxon>Archamoebae</taxon>
        <taxon>Mastigamoebida</taxon>
        <taxon>Entamoebidae</taxon>
        <taxon>Entamoeba</taxon>
    </lineage>
</organism>
<dbReference type="EMBL" id="BDEQ01000001">
    <property type="protein sequence ID" value="GAT96699.1"/>
    <property type="molecule type" value="Genomic_DNA"/>
</dbReference>
<dbReference type="AlphaFoldDB" id="A0A5K1UHU4"/>
<dbReference type="PANTHER" id="PTHR12266">
    <property type="entry name" value="NA+/CA2+ K+ INDEPENDENT EXCHANGER"/>
    <property type="match status" value="1"/>
</dbReference>
<proteinExistence type="predicted"/>
<keyword evidence="3 6" id="KW-0812">Transmembrane</keyword>
<name>A0A5K1UHU4_ENTHI</name>
<dbReference type="Pfam" id="PF01699">
    <property type="entry name" value="Na_Ca_ex"/>
    <property type="match status" value="2"/>
</dbReference>
<protein>
    <submittedName>
        <fullName evidence="9">Sodium calcium exchanger protein putative</fullName>
    </submittedName>
</protein>
<feature type="transmembrane region" description="Helical" evidence="6">
    <location>
        <begin position="387"/>
        <end position="408"/>
    </location>
</feature>
<keyword evidence="2" id="KW-0813">Transport</keyword>
<evidence type="ECO:0000256" key="7">
    <source>
        <dbReference type="SAM" id="SignalP"/>
    </source>
</evidence>
<feature type="transmembrane region" description="Helical" evidence="6">
    <location>
        <begin position="302"/>
        <end position="318"/>
    </location>
</feature>
<dbReference type="InterPro" id="IPR004837">
    <property type="entry name" value="NaCa_Exmemb"/>
</dbReference>
<evidence type="ECO:0000256" key="2">
    <source>
        <dbReference type="ARBA" id="ARBA00022448"/>
    </source>
</evidence>
<feature type="transmembrane region" description="Helical" evidence="6">
    <location>
        <begin position="162"/>
        <end position="179"/>
    </location>
</feature>
<dbReference type="VEuPathDB" id="AmoebaDB:EHI_001770"/>
<feature type="transmembrane region" description="Helical" evidence="6">
    <location>
        <begin position="458"/>
        <end position="480"/>
    </location>
</feature>
<evidence type="ECO:0000256" key="6">
    <source>
        <dbReference type="SAM" id="Phobius"/>
    </source>
</evidence>
<feature type="transmembrane region" description="Helical" evidence="6">
    <location>
        <begin position="96"/>
        <end position="121"/>
    </location>
</feature>
<dbReference type="GO" id="GO:0006874">
    <property type="term" value="P:intracellular calcium ion homeostasis"/>
    <property type="evidence" value="ECO:0007669"/>
    <property type="project" value="TreeGrafter"/>
</dbReference>
<feature type="transmembrane region" description="Helical" evidence="6">
    <location>
        <begin position="354"/>
        <end position="375"/>
    </location>
</feature>
<dbReference type="OMA" id="IWIMNIA"/>
<dbReference type="InterPro" id="IPR044880">
    <property type="entry name" value="NCX_ion-bd_dom_sf"/>
</dbReference>
<comment type="subcellular location">
    <subcellularLocation>
        <location evidence="1">Membrane</location>
        <topology evidence="1">Multi-pass membrane protein</topology>
    </subcellularLocation>
</comment>
<feature type="domain" description="Sodium/calcium exchanger membrane region" evidence="8">
    <location>
        <begin position="354"/>
        <end position="502"/>
    </location>
</feature>
<dbReference type="GO" id="GO:0008324">
    <property type="term" value="F:monoatomic cation transmembrane transporter activity"/>
    <property type="evidence" value="ECO:0007669"/>
    <property type="project" value="TreeGrafter"/>
</dbReference>
<sequence length="513" mass="57026">MKQMNKIYIILFCIINVYGECVLPKEGQCSYILQNCEDVSFLINYLELLYCYNSYWIVLVCMVIGIIIIFYLLSVSSSDHFVPILTILSKHLSMSADLAGITILAIGNGAPDVFSTFVAIYNTGDVELATAEVIGSGCFVSSIIVASIVLLGKEDIKMPETLIHNISCYILALLFVYFICTTGSVSIIHSIIFILIYILYVCFIGYITKNKPLIKISEQLDSENKTKLIDNTLNNIDEELNSSNECTTLNNNISSDKGFTSQYNILEQIKLTNWFNKILLILSIPFRFIMEFTTPHISDNRKNLLISFALSPLPICIVSQLPLKYFIIPFILSIGIILIIHFTETQIPSIIINLYGFVISVLYIYIFASELVALLQSIGVAMKIDSSILGLTVLCWGNSVGDFVSNVIVSSQGYSEMGIIASYGGPCFNLLIGLGGGVLARSILHFPKSQQIVMTDSLFFSTTYLIVQLLITLIFISINGKLNKKYAIVLICSYLLVLSFSTLSAFNVFKLFG</sequence>
<evidence type="ECO:0000259" key="8">
    <source>
        <dbReference type="Pfam" id="PF01699"/>
    </source>
</evidence>
<evidence type="ECO:0000256" key="4">
    <source>
        <dbReference type="ARBA" id="ARBA00022989"/>
    </source>
</evidence>
<feature type="signal peptide" evidence="7">
    <location>
        <begin position="1"/>
        <end position="19"/>
    </location>
</feature>
<keyword evidence="4 6" id="KW-1133">Transmembrane helix</keyword>
<dbReference type="VEuPathDB" id="AmoebaDB:EHI7A_117840"/>
<dbReference type="VEuPathDB" id="AmoebaDB:EHI8A_126860"/>
<dbReference type="PANTHER" id="PTHR12266:SF0">
    <property type="entry name" value="MITOCHONDRIAL SODIUM_CALCIUM EXCHANGER PROTEIN"/>
    <property type="match status" value="1"/>
</dbReference>
<dbReference type="Proteomes" id="UP000078387">
    <property type="component" value="Unassembled WGS sequence"/>
</dbReference>
<dbReference type="InterPro" id="IPR051359">
    <property type="entry name" value="CaCA_antiporter"/>
</dbReference>
<reference evidence="9 10" key="1">
    <citation type="submission" date="2016-05" db="EMBL/GenBank/DDBJ databases">
        <title>First whole genome sequencing of Entamoeba histolytica HM1:IMSS-clone-6.</title>
        <authorList>
            <person name="Mukherjee Avik.K."/>
            <person name="Izumyama S."/>
            <person name="Nakada-Tsukui K."/>
            <person name="Nozaki T."/>
        </authorList>
    </citation>
    <scope>NUCLEOTIDE SEQUENCE [LARGE SCALE GENOMIC DNA]</scope>
    <source>
        <strain evidence="9 10">HM1:IMSS clone 6</strain>
    </source>
</reference>